<proteinExistence type="predicted"/>
<evidence type="ECO:0000313" key="2">
    <source>
        <dbReference type="EMBL" id="TKR61516.1"/>
    </source>
</evidence>
<sequence>MGNRSRKWSARVSESSDEVKRVEGCAIPLLKGGCCVGSPPSEGLPMVCTSEKCEFKDQPVHACCLEALEDVLVKELEHKGAARNWTPTQRRHNIWNHRGLPLIQKHCRCPCKHGLRRLDVDAMEAEQLRVKNALVVAEGSHHNYKKKKASKLPTIVTTPAFEVPEHQMDVRLHRLDTFAEPGEYTERYRAPSASRRKIVSFTHVEDPRPRKSGALGRLNTWNGEYFDRFPYFYPDRE</sequence>
<dbReference type="InterPro" id="IPR054537">
    <property type="entry name" value="HECA_N"/>
</dbReference>
<organism evidence="2 3">
    <name type="scientific">Steinernema carpocapsae</name>
    <name type="common">Entomopathogenic nematode</name>
    <dbReference type="NCBI Taxonomy" id="34508"/>
    <lineage>
        <taxon>Eukaryota</taxon>
        <taxon>Metazoa</taxon>
        <taxon>Ecdysozoa</taxon>
        <taxon>Nematoda</taxon>
        <taxon>Chromadorea</taxon>
        <taxon>Rhabditida</taxon>
        <taxon>Tylenchina</taxon>
        <taxon>Panagrolaimomorpha</taxon>
        <taxon>Strongyloidoidea</taxon>
        <taxon>Steinernematidae</taxon>
        <taxon>Steinernema</taxon>
    </lineage>
</organism>
<evidence type="ECO:0000313" key="3">
    <source>
        <dbReference type="Proteomes" id="UP000298663"/>
    </source>
</evidence>
<protein>
    <recommendedName>
        <fullName evidence="1">Headcase N-terminal domain-containing protein</fullName>
    </recommendedName>
</protein>
<comment type="caution">
    <text evidence="2">The sequence shown here is derived from an EMBL/GenBank/DDBJ whole genome shotgun (WGS) entry which is preliminary data.</text>
</comment>
<dbReference type="EMBL" id="AZBU02000011">
    <property type="protein sequence ID" value="TKR61516.1"/>
    <property type="molecule type" value="Genomic_DNA"/>
</dbReference>
<dbReference type="Proteomes" id="UP000298663">
    <property type="component" value="Unassembled WGS sequence"/>
</dbReference>
<dbReference type="PANTHER" id="PTHR13425">
    <property type="entry name" value="HEADCASE PROTEIN"/>
    <property type="match status" value="1"/>
</dbReference>
<keyword evidence="3" id="KW-1185">Reference proteome</keyword>
<dbReference type="OrthoDB" id="10012848at2759"/>
<reference evidence="2 3" key="1">
    <citation type="journal article" date="2015" name="Genome Biol.">
        <title>Comparative genomics of Steinernema reveals deeply conserved gene regulatory networks.</title>
        <authorList>
            <person name="Dillman A.R."/>
            <person name="Macchietto M."/>
            <person name="Porter C.F."/>
            <person name="Rogers A."/>
            <person name="Williams B."/>
            <person name="Antoshechkin I."/>
            <person name="Lee M.M."/>
            <person name="Goodwin Z."/>
            <person name="Lu X."/>
            <person name="Lewis E.E."/>
            <person name="Goodrich-Blair H."/>
            <person name="Stock S.P."/>
            <person name="Adams B.J."/>
            <person name="Sternberg P.W."/>
            <person name="Mortazavi A."/>
        </authorList>
    </citation>
    <scope>NUCLEOTIDE SEQUENCE [LARGE SCALE GENOMIC DNA]</scope>
    <source>
        <strain evidence="2 3">ALL</strain>
    </source>
</reference>
<accession>A0A4U5LYX6</accession>
<dbReference type="Pfam" id="PF15353">
    <property type="entry name" value="HECA_N"/>
    <property type="match status" value="1"/>
</dbReference>
<feature type="domain" description="Headcase N-terminal" evidence="1">
    <location>
        <begin position="45"/>
        <end position="121"/>
    </location>
</feature>
<dbReference type="InterPro" id="IPR026066">
    <property type="entry name" value="Headcase"/>
</dbReference>
<reference evidence="2 3" key="2">
    <citation type="journal article" date="2019" name="G3 (Bethesda)">
        <title>Hybrid Assembly of the Genome of the Entomopathogenic Nematode Steinernema carpocapsae Identifies the X-Chromosome.</title>
        <authorList>
            <person name="Serra L."/>
            <person name="Macchietto M."/>
            <person name="Macias-Munoz A."/>
            <person name="McGill C.J."/>
            <person name="Rodriguez I.M."/>
            <person name="Rodriguez B."/>
            <person name="Murad R."/>
            <person name="Mortazavi A."/>
        </authorList>
    </citation>
    <scope>NUCLEOTIDE SEQUENCE [LARGE SCALE GENOMIC DNA]</scope>
    <source>
        <strain evidence="2 3">ALL</strain>
    </source>
</reference>
<gene>
    <name evidence="2" type="ORF">L596_028617</name>
</gene>
<dbReference type="PANTHER" id="PTHR13425:SF3">
    <property type="entry name" value="HEADCASE PROTEIN HOMOLOG"/>
    <property type="match status" value="1"/>
</dbReference>
<name>A0A4U5LYX6_STECR</name>
<dbReference type="AlphaFoldDB" id="A0A4U5LYX6"/>
<evidence type="ECO:0000259" key="1">
    <source>
        <dbReference type="Pfam" id="PF15353"/>
    </source>
</evidence>